<keyword evidence="2" id="KW-0560">Oxidoreductase</keyword>
<dbReference type="SUPFAM" id="SSF48264">
    <property type="entry name" value="Cytochrome P450"/>
    <property type="match status" value="1"/>
</dbReference>
<name>A0ABY9WSX8_9BACT</name>
<keyword evidence="2" id="KW-0479">Metal-binding</keyword>
<dbReference type="Pfam" id="PF00067">
    <property type="entry name" value="p450"/>
    <property type="match status" value="1"/>
</dbReference>
<keyword evidence="2" id="KW-0408">Iron</keyword>
<dbReference type="PANTHER" id="PTHR46696:SF3">
    <property type="entry name" value="PULCHERRIMINIC ACID SYNTHASE"/>
    <property type="match status" value="1"/>
</dbReference>
<keyword evidence="4" id="KW-1185">Reference proteome</keyword>
<dbReference type="PANTHER" id="PTHR46696">
    <property type="entry name" value="P450, PUTATIVE (EUROFUNG)-RELATED"/>
    <property type="match status" value="1"/>
</dbReference>
<dbReference type="Proteomes" id="UP001611383">
    <property type="component" value="Chromosome"/>
</dbReference>
<evidence type="ECO:0000256" key="1">
    <source>
        <dbReference type="ARBA" id="ARBA00010617"/>
    </source>
</evidence>
<dbReference type="InterPro" id="IPR017972">
    <property type="entry name" value="Cyt_P450_CS"/>
</dbReference>
<evidence type="ECO:0000313" key="3">
    <source>
        <dbReference type="EMBL" id="WNG46333.1"/>
    </source>
</evidence>
<dbReference type="InterPro" id="IPR002397">
    <property type="entry name" value="Cyt_P450_B"/>
</dbReference>
<keyword evidence="2" id="KW-0503">Monooxygenase</keyword>
<accession>A0ABY9WSX8</accession>
<comment type="similarity">
    <text evidence="1 2">Belongs to the cytochrome P450 family.</text>
</comment>
<evidence type="ECO:0000256" key="2">
    <source>
        <dbReference type="RuleBase" id="RU000461"/>
    </source>
</evidence>
<dbReference type="Gene3D" id="1.10.630.10">
    <property type="entry name" value="Cytochrome P450"/>
    <property type="match status" value="1"/>
</dbReference>
<organism evidence="3 4">
    <name type="scientific">Archangium minus</name>
    <dbReference type="NCBI Taxonomy" id="83450"/>
    <lineage>
        <taxon>Bacteria</taxon>
        <taxon>Pseudomonadati</taxon>
        <taxon>Myxococcota</taxon>
        <taxon>Myxococcia</taxon>
        <taxon>Myxococcales</taxon>
        <taxon>Cystobacterineae</taxon>
        <taxon>Archangiaceae</taxon>
        <taxon>Archangium</taxon>
    </lineage>
</organism>
<protein>
    <submittedName>
        <fullName evidence="3">Cytochrome P450</fullName>
    </submittedName>
</protein>
<dbReference type="InterPro" id="IPR001128">
    <property type="entry name" value="Cyt_P450"/>
</dbReference>
<dbReference type="CDD" id="cd11078">
    <property type="entry name" value="CYP130-like"/>
    <property type="match status" value="1"/>
</dbReference>
<dbReference type="PRINTS" id="PR00359">
    <property type="entry name" value="BP450"/>
</dbReference>
<sequence length="398" mass="44381">MSSRVNILAPDFRADPYPVYARLRREAPVSLVDPVGMWAISRYEDALYVMKNPQLFSSRGIMAATEPPWLGRTNPVSDSLIAIDPPRHTRLRALVNRAFTPAAVARLEPFVRTVVEELASKVVSGNTLDFVETFALPLPANVIGELLGLDVSLRARFKQWADIIITAATLPPDAVELHDRMRNTLAEMDRYFHEVVESRRRQPGDDMVSELLRAQVDGQSLSESELMGFFYLLLLAGLETTVHMLSHCAIMLARKPDVQARLRAEPALIPRFIEEVLRCEPPVHSTLRVTTSEVELSGVKLPPGTPVLVLLASAQRDESFCPNGDEFSLERTNQGNMAFGHGIHFCLGAPLARLEARVALEVLLSRSSGIFLRQEQIQWNLAPTARGPVVLPMEWKPR</sequence>
<dbReference type="PROSITE" id="PS00086">
    <property type="entry name" value="CYTOCHROME_P450"/>
    <property type="match status" value="1"/>
</dbReference>
<dbReference type="RefSeq" id="WP_395822611.1">
    <property type="nucleotide sequence ID" value="NZ_CP043494.1"/>
</dbReference>
<dbReference type="InterPro" id="IPR036396">
    <property type="entry name" value="Cyt_P450_sf"/>
</dbReference>
<evidence type="ECO:0000313" key="4">
    <source>
        <dbReference type="Proteomes" id="UP001611383"/>
    </source>
</evidence>
<reference evidence="3 4" key="1">
    <citation type="submission" date="2019-08" db="EMBL/GenBank/DDBJ databases">
        <title>Archangium and Cystobacter genomes.</title>
        <authorList>
            <person name="Chen I.-C.K."/>
            <person name="Wielgoss S."/>
        </authorList>
    </citation>
    <scope>NUCLEOTIDE SEQUENCE [LARGE SCALE GENOMIC DNA]</scope>
    <source>
        <strain evidence="3 4">Cbm 6</strain>
    </source>
</reference>
<dbReference type="EMBL" id="CP043494">
    <property type="protein sequence ID" value="WNG46333.1"/>
    <property type="molecule type" value="Genomic_DNA"/>
</dbReference>
<dbReference type="PRINTS" id="PR00385">
    <property type="entry name" value="P450"/>
</dbReference>
<proteinExistence type="inferred from homology"/>
<keyword evidence="2" id="KW-0349">Heme</keyword>
<gene>
    <name evidence="3" type="ORF">F0U60_21080</name>
</gene>